<dbReference type="STRING" id="2074.BG845_03779"/>
<dbReference type="EMBL" id="MIGB01000020">
    <property type="protein sequence ID" value="OSY38907.1"/>
    <property type="molecule type" value="Genomic_DNA"/>
</dbReference>
<proteinExistence type="predicted"/>
<evidence type="ECO:0000313" key="3">
    <source>
        <dbReference type="EMBL" id="OSY38907.1"/>
    </source>
</evidence>
<sequence length="152" mass="15499">MGERARMLAAVPFRVWAVLHGVLVLTQVGLAGALLDAALGALTWHGGIGGSLILVAAVQTVLAVPAAWPGRMPGWPVAVSAVLVVADTAQVAIGHLGLLAVHVPLGVAIVVVQVAVAVRALLPARRRDGHRRPGTISRDTGAHPGDGGRISR</sequence>
<comment type="caution">
    <text evidence="3">The sequence shown here is derived from an EMBL/GenBank/DDBJ whole genome shotgun (WGS) entry which is preliminary data.</text>
</comment>
<feature type="transmembrane region" description="Helical" evidence="2">
    <location>
        <begin position="47"/>
        <end position="68"/>
    </location>
</feature>
<name>A0A1Y2MVS0_PSEAH</name>
<organism evidence="3 4">
    <name type="scientific">Pseudonocardia autotrophica</name>
    <name type="common">Amycolata autotrophica</name>
    <name type="synonym">Nocardia autotrophica</name>
    <dbReference type="NCBI Taxonomy" id="2074"/>
    <lineage>
        <taxon>Bacteria</taxon>
        <taxon>Bacillati</taxon>
        <taxon>Actinomycetota</taxon>
        <taxon>Actinomycetes</taxon>
        <taxon>Pseudonocardiales</taxon>
        <taxon>Pseudonocardiaceae</taxon>
        <taxon>Pseudonocardia</taxon>
    </lineage>
</organism>
<feature type="region of interest" description="Disordered" evidence="1">
    <location>
        <begin position="128"/>
        <end position="152"/>
    </location>
</feature>
<feature type="transmembrane region" description="Helical" evidence="2">
    <location>
        <begin position="99"/>
        <end position="122"/>
    </location>
</feature>
<keyword evidence="2" id="KW-1133">Transmembrane helix</keyword>
<accession>A0A1Y2MVS0</accession>
<feature type="transmembrane region" description="Helical" evidence="2">
    <location>
        <begin position="75"/>
        <end position="93"/>
    </location>
</feature>
<evidence type="ECO:0000256" key="1">
    <source>
        <dbReference type="SAM" id="MobiDB-lite"/>
    </source>
</evidence>
<evidence type="ECO:0000313" key="4">
    <source>
        <dbReference type="Proteomes" id="UP000194360"/>
    </source>
</evidence>
<gene>
    <name evidence="3" type="ORF">BG845_03779</name>
</gene>
<dbReference type="AlphaFoldDB" id="A0A1Y2MVS0"/>
<keyword evidence="2" id="KW-0812">Transmembrane</keyword>
<dbReference type="OrthoDB" id="3579566at2"/>
<protein>
    <submittedName>
        <fullName evidence="3">Uncharacterized protein</fullName>
    </submittedName>
</protein>
<keyword evidence="2" id="KW-0472">Membrane</keyword>
<keyword evidence="4" id="KW-1185">Reference proteome</keyword>
<evidence type="ECO:0000256" key="2">
    <source>
        <dbReference type="SAM" id="Phobius"/>
    </source>
</evidence>
<dbReference type="Proteomes" id="UP000194360">
    <property type="component" value="Unassembled WGS sequence"/>
</dbReference>
<reference evidence="3 4" key="1">
    <citation type="submission" date="2016-09" db="EMBL/GenBank/DDBJ databases">
        <title>Pseudonocardia autotrophica DSM535, a candidate organism with high potential of specific P450 cytochromes.</title>
        <authorList>
            <person name="Grumaz C."/>
            <person name="Vainshtein Y."/>
            <person name="Kirstahler P."/>
            <person name="Sohn K."/>
        </authorList>
    </citation>
    <scope>NUCLEOTIDE SEQUENCE [LARGE SCALE GENOMIC DNA]</scope>
    <source>
        <strain evidence="3 4">DSM 535</strain>
    </source>
</reference>
<dbReference type="RefSeq" id="WP_085913986.1">
    <property type="nucleotide sequence ID" value="NZ_AP018920.1"/>
</dbReference>